<sequence>MSVPNIRNMFSPKLVASSWSSKYTKKFQIHLPEKLKGGLIEKWANYWKQLGIDYKDMLIDTGKHMIKHPVKTVVYATTGYSTYILYKNNPDFEDFKKDFQNNKNQLILVHHSCQNPVSAKHIKDLEQWFNQGVVKRLTFGIVSFIWIDNFDKDVSLYKATCNYLKPPYSTFNERVIDIGFWNKFWILEDRMKDYDVNF</sequence>
<dbReference type="EMBL" id="UFQT01000006">
    <property type="protein sequence ID" value="SSX17405.1"/>
    <property type="molecule type" value="Genomic_DNA"/>
</dbReference>
<gene>
    <name evidence="1" type="primary">CSON013653</name>
</gene>
<proteinExistence type="predicted"/>
<dbReference type="EMBL" id="UFQS01000006">
    <property type="protein sequence ID" value="SSW97018.1"/>
    <property type="molecule type" value="Genomic_DNA"/>
</dbReference>
<name>A0A336K0N7_CULSO</name>
<dbReference type="PANTHER" id="PTHR21435">
    <property type="entry name" value="MITOCHONDRIAL IMPORT INNER MEMBRANE TRANSLOCASE SUBUNIT TIM29"/>
    <property type="match status" value="1"/>
</dbReference>
<evidence type="ECO:0000313" key="1">
    <source>
        <dbReference type="EMBL" id="SSW97018.1"/>
    </source>
</evidence>
<dbReference type="PANTHER" id="PTHR21435:SF1">
    <property type="entry name" value="MITOCHONDRIAL IMPORT INNER MEMBRANE TRANSLOCASE SUBUNIT TIM29"/>
    <property type="match status" value="1"/>
</dbReference>
<dbReference type="AlphaFoldDB" id="A0A336K0N7"/>
<dbReference type="GO" id="GO:0042721">
    <property type="term" value="C:TIM22 mitochondrial import inner membrane insertion complex"/>
    <property type="evidence" value="ECO:0007669"/>
    <property type="project" value="InterPro"/>
</dbReference>
<dbReference type="InterPro" id="IPR019322">
    <property type="entry name" value="TIMM29"/>
</dbReference>
<reference evidence="2" key="2">
    <citation type="submission" date="2018-07" db="EMBL/GenBank/DDBJ databases">
        <authorList>
            <person name="Quirk P.G."/>
            <person name="Krulwich T.A."/>
        </authorList>
    </citation>
    <scope>NUCLEOTIDE SEQUENCE</scope>
</reference>
<dbReference type="OMA" id="WRLKWKM"/>
<dbReference type="GO" id="GO:0045039">
    <property type="term" value="P:protein insertion into mitochondrial inner membrane"/>
    <property type="evidence" value="ECO:0007669"/>
    <property type="project" value="TreeGrafter"/>
</dbReference>
<dbReference type="VEuPathDB" id="VectorBase:CSON013653"/>
<organism evidence="1">
    <name type="scientific">Culicoides sonorensis</name>
    <name type="common">Biting midge</name>
    <dbReference type="NCBI Taxonomy" id="179676"/>
    <lineage>
        <taxon>Eukaryota</taxon>
        <taxon>Metazoa</taxon>
        <taxon>Ecdysozoa</taxon>
        <taxon>Arthropoda</taxon>
        <taxon>Hexapoda</taxon>
        <taxon>Insecta</taxon>
        <taxon>Pterygota</taxon>
        <taxon>Neoptera</taxon>
        <taxon>Endopterygota</taxon>
        <taxon>Diptera</taxon>
        <taxon>Nematocera</taxon>
        <taxon>Chironomoidea</taxon>
        <taxon>Ceratopogonidae</taxon>
        <taxon>Ceratopogoninae</taxon>
        <taxon>Culicoides</taxon>
        <taxon>Monoculicoides</taxon>
    </lineage>
</organism>
<accession>A0A336K0N7</accession>
<dbReference type="Pfam" id="PF10171">
    <property type="entry name" value="Tim29"/>
    <property type="match status" value="1"/>
</dbReference>
<evidence type="ECO:0000313" key="2">
    <source>
        <dbReference type="EMBL" id="SSX17405.1"/>
    </source>
</evidence>
<protein>
    <submittedName>
        <fullName evidence="1">CSON013653 protein</fullName>
    </submittedName>
</protein>
<reference evidence="1" key="1">
    <citation type="submission" date="2018-04" db="EMBL/GenBank/DDBJ databases">
        <authorList>
            <person name="Go L.Y."/>
            <person name="Mitchell J.A."/>
        </authorList>
    </citation>
    <scope>NUCLEOTIDE SEQUENCE</scope>
    <source>
        <tissue evidence="1">Whole organism</tissue>
    </source>
</reference>